<dbReference type="Proteomes" id="UP000547674">
    <property type="component" value="Unassembled WGS sequence"/>
</dbReference>
<gene>
    <name evidence="2" type="ORF">HKN21_16210</name>
</gene>
<keyword evidence="1" id="KW-0732">Signal</keyword>
<evidence type="ECO:0000256" key="1">
    <source>
        <dbReference type="SAM" id="SignalP"/>
    </source>
</evidence>
<dbReference type="AlphaFoldDB" id="A0A7Y2EBZ7"/>
<dbReference type="EMBL" id="JABDJR010000650">
    <property type="protein sequence ID" value="NNF08307.1"/>
    <property type="molecule type" value="Genomic_DNA"/>
</dbReference>
<dbReference type="Gene3D" id="2.40.160.20">
    <property type="match status" value="1"/>
</dbReference>
<comment type="caution">
    <text evidence="2">The sequence shown here is derived from an EMBL/GenBank/DDBJ whole genome shotgun (WGS) entry which is preliminary data.</text>
</comment>
<reference evidence="2 3" key="1">
    <citation type="submission" date="2020-03" db="EMBL/GenBank/DDBJ databases">
        <title>Metabolic flexibility allows generalist bacteria to become dominant in a frequently disturbed ecosystem.</title>
        <authorList>
            <person name="Chen Y.-J."/>
            <person name="Leung P.M."/>
            <person name="Bay S.K."/>
            <person name="Hugenholtz P."/>
            <person name="Kessler A.J."/>
            <person name="Shelley G."/>
            <person name="Waite D.W."/>
            <person name="Cook P.L."/>
            <person name="Greening C."/>
        </authorList>
    </citation>
    <scope>NUCLEOTIDE SEQUENCE [LARGE SCALE GENOMIC DNA]</scope>
    <source>
        <strain evidence="2">SS_bin_28</strain>
    </source>
</reference>
<organism evidence="2 3">
    <name type="scientific">Eiseniibacteriota bacterium</name>
    <dbReference type="NCBI Taxonomy" id="2212470"/>
    <lineage>
        <taxon>Bacteria</taxon>
        <taxon>Candidatus Eiseniibacteriota</taxon>
    </lineage>
</organism>
<feature type="chain" id="PRO_5031558317" evidence="1">
    <location>
        <begin position="21"/>
        <end position="205"/>
    </location>
</feature>
<proteinExistence type="predicted"/>
<protein>
    <submittedName>
        <fullName evidence="2">Outer membrane beta-barrel protein</fullName>
    </submittedName>
</protein>
<feature type="signal peptide" evidence="1">
    <location>
        <begin position="1"/>
        <end position="20"/>
    </location>
</feature>
<accession>A0A7Y2EBZ7</accession>
<evidence type="ECO:0000313" key="2">
    <source>
        <dbReference type="EMBL" id="NNF08307.1"/>
    </source>
</evidence>
<evidence type="ECO:0000313" key="3">
    <source>
        <dbReference type="Proteomes" id="UP000547674"/>
    </source>
</evidence>
<dbReference type="InterPro" id="IPR011250">
    <property type="entry name" value="OMP/PagP_B-barrel"/>
</dbReference>
<name>A0A7Y2EBZ7_UNCEI</name>
<dbReference type="SUPFAM" id="SSF56925">
    <property type="entry name" value="OMPA-like"/>
    <property type="match status" value="1"/>
</dbReference>
<sequence>MRWFLGLLACGLFLSTNATSSVAQSREIREGTVAMGGGGGYGLITGEARYGLDFDSGPGYNVMLKYSVSRHVALGFNFQNQSYQWVDGEPQYDDLVLTTFEGHVYFYRSRDADANQYAVLGLGIFRPELRRNVGETVFPGEGLILTAGLGTELFLRENWAIDLSGRALGYFSEGIADPELDIIESSGSVSFGLTGQIGILYYLIK</sequence>